<organism evidence="2 3">
    <name type="scientific">Candidatus Egerieisoma faecipullorum</name>
    <dbReference type="NCBI Taxonomy" id="2840963"/>
    <lineage>
        <taxon>Bacteria</taxon>
        <taxon>Bacillati</taxon>
        <taxon>Bacillota</taxon>
        <taxon>Clostridia</taxon>
        <taxon>Eubacteriales</taxon>
        <taxon>Clostridiaceae</taxon>
        <taxon>Clostridiaceae incertae sedis</taxon>
        <taxon>Candidatus Egerieisoma</taxon>
    </lineage>
</organism>
<dbReference type="EMBL" id="DVMM01000011">
    <property type="protein sequence ID" value="HIU28775.1"/>
    <property type="molecule type" value="Genomic_DNA"/>
</dbReference>
<reference evidence="2" key="1">
    <citation type="submission" date="2020-10" db="EMBL/GenBank/DDBJ databases">
        <authorList>
            <person name="Gilroy R."/>
        </authorList>
    </citation>
    <scope>NUCLEOTIDE SEQUENCE</scope>
    <source>
        <strain evidence="2">CHK195-4489</strain>
    </source>
</reference>
<dbReference type="AlphaFoldDB" id="A0A9D1L955"/>
<proteinExistence type="inferred from homology"/>
<dbReference type="Gene3D" id="3.60.70.12">
    <property type="entry name" value="L-amino peptidase D-ALA esterase/amidase"/>
    <property type="match status" value="1"/>
</dbReference>
<comment type="similarity">
    <text evidence="1">Belongs to the peptidase S58 family.</text>
</comment>
<dbReference type="PANTHER" id="PTHR36512:SF3">
    <property type="entry name" value="BLR5678 PROTEIN"/>
    <property type="match status" value="1"/>
</dbReference>
<dbReference type="Proteomes" id="UP000824089">
    <property type="component" value="Unassembled WGS sequence"/>
</dbReference>
<evidence type="ECO:0000313" key="2">
    <source>
        <dbReference type="EMBL" id="HIU28775.1"/>
    </source>
</evidence>
<name>A0A9D1L955_9CLOT</name>
<evidence type="ECO:0000313" key="3">
    <source>
        <dbReference type="Proteomes" id="UP000824089"/>
    </source>
</evidence>
<sequence length="353" mass="38324">MDEKKQKRAADYQIKIGSFPCGRYNKITDVSGIRVGHATIKDSNNYTGVTVLLPSPDNLFVHKMPAASYVLNGFGKSVGLIQIDELGTLEAPLALTATLNVGKVLDGMMDYVLDLCEKDGISVRSVNIPVLECNDGVINHIRNRAVRKEHVFEAIRNAREDFLEGDVGGGTGMMCHGLKGGIGSASRIVNIDGEDFTIGILVQTNYGALADLRIDGEKIGERILAGKPRTEESEKGSVIVILATDAPLSSRQLRRTLKRIGVGLARDGSYTSHGSGEVFLGFSTANIVHDDGQAFHTVRLIKDDYLNPVFRATAEATEEAVLNSMLCAEPAVTIDGTPVHSLREYLQQEKRRD</sequence>
<dbReference type="InterPro" id="IPR005321">
    <property type="entry name" value="Peptidase_S58_DmpA"/>
</dbReference>
<protein>
    <submittedName>
        <fullName evidence="2">P1 family peptidase</fullName>
    </submittedName>
</protein>
<dbReference type="PANTHER" id="PTHR36512">
    <property type="entry name" value="D-AMINOPEPTIDASE"/>
    <property type="match status" value="1"/>
</dbReference>
<dbReference type="GO" id="GO:0004177">
    <property type="term" value="F:aminopeptidase activity"/>
    <property type="evidence" value="ECO:0007669"/>
    <property type="project" value="TreeGrafter"/>
</dbReference>
<accession>A0A9D1L955</accession>
<dbReference type="CDD" id="cd02253">
    <property type="entry name" value="DmpA"/>
    <property type="match status" value="1"/>
</dbReference>
<comment type="caution">
    <text evidence="2">The sequence shown here is derived from an EMBL/GenBank/DDBJ whole genome shotgun (WGS) entry which is preliminary data.</text>
</comment>
<gene>
    <name evidence="2" type="ORF">IAD50_00595</name>
</gene>
<dbReference type="Pfam" id="PF03576">
    <property type="entry name" value="Peptidase_S58"/>
    <property type="match status" value="1"/>
</dbReference>
<dbReference type="InterPro" id="IPR016117">
    <property type="entry name" value="ArgJ-like_dom_sf"/>
</dbReference>
<evidence type="ECO:0000256" key="1">
    <source>
        <dbReference type="ARBA" id="ARBA00007068"/>
    </source>
</evidence>
<reference evidence="2" key="2">
    <citation type="journal article" date="2021" name="PeerJ">
        <title>Extensive microbial diversity within the chicken gut microbiome revealed by metagenomics and culture.</title>
        <authorList>
            <person name="Gilroy R."/>
            <person name="Ravi A."/>
            <person name="Getino M."/>
            <person name="Pursley I."/>
            <person name="Horton D.L."/>
            <person name="Alikhan N.F."/>
            <person name="Baker D."/>
            <person name="Gharbi K."/>
            <person name="Hall N."/>
            <person name="Watson M."/>
            <person name="Adriaenssens E.M."/>
            <person name="Foster-Nyarko E."/>
            <person name="Jarju S."/>
            <person name="Secka A."/>
            <person name="Antonio M."/>
            <person name="Oren A."/>
            <person name="Chaudhuri R.R."/>
            <person name="La Ragione R."/>
            <person name="Hildebrand F."/>
            <person name="Pallen M.J."/>
        </authorList>
    </citation>
    <scope>NUCLEOTIDE SEQUENCE</scope>
    <source>
        <strain evidence="2">CHK195-4489</strain>
    </source>
</reference>
<dbReference type="SUPFAM" id="SSF56266">
    <property type="entry name" value="DmpA/ArgJ-like"/>
    <property type="match status" value="1"/>
</dbReference>